<reference evidence="16" key="3">
    <citation type="submission" date="2025-08" db="UniProtKB">
        <authorList>
            <consortium name="Ensembl"/>
        </authorList>
    </citation>
    <scope>IDENTIFICATION</scope>
</reference>
<dbReference type="Pfam" id="PF12947">
    <property type="entry name" value="EGF_3"/>
    <property type="match status" value="1"/>
</dbReference>
<keyword evidence="3" id="KW-0217">Developmental protein</keyword>
<dbReference type="PROSITE" id="PS01180">
    <property type="entry name" value="CUB"/>
    <property type="match status" value="1"/>
</dbReference>
<dbReference type="InterPro" id="IPR024731">
    <property type="entry name" value="NELL2-like_EGF"/>
</dbReference>
<dbReference type="FunFam" id="2.10.25.10:FF:000008">
    <property type="entry name" value="Signal peptide, CUB domain, EGF-like 2"/>
    <property type="match status" value="2"/>
</dbReference>
<dbReference type="InterPro" id="IPR035914">
    <property type="entry name" value="Sperma_CUB_dom_sf"/>
</dbReference>
<dbReference type="Pfam" id="PF00431">
    <property type="entry name" value="CUB"/>
    <property type="match status" value="1"/>
</dbReference>
<feature type="domain" description="EGF-like" evidence="15">
    <location>
        <begin position="28"/>
        <end position="68"/>
    </location>
</feature>
<dbReference type="PROSITE" id="PS50026">
    <property type="entry name" value="EGF_3"/>
    <property type="match status" value="4"/>
</dbReference>
<dbReference type="InterPro" id="IPR049883">
    <property type="entry name" value="NOTCH1_EGF-like"/>
</dbReference>
<feature type="domain" description="CUB" evidence="14">
    <location>
        <begin position="725"/>
        <end position="837"/>
    </location>
</feature>
<dbReference type="Pfam" id="PF07699">
    <property type="entry name" value="Ephrin_rec_like"/>
    <property type="match status" value="3"/>
</dbReference>
<dbReference type="Ensembl" id="ENSACLT00000095400.1">
    <property type="protein sequence ID" value="ENSACLP00000081442.1"/>
    <property type="gene ID" value="ENSACLG00000027178.2"/>
</dbReference>
<dbReference type="Proteomes" id="UP000265100">
    <property type="component" value="Chromosome 1"/>
</dbReference>
<dbReference type="GO" id="GO:0007165">
    <property type="term" value="P:signal transduction"/>
    <property type="evidence" value="ECO:0007669"/>
    <property type="project" value="TreeGrafter"/>
</dbReference>
<reference evidence="17" key="2">
    <citation type="submission" date="2023-03" db="EMBL/GenBank/DDBJ databases">
        <authorList>
            <consortium name="Wellcome Sanger Institute Data Sharing"/>
        </authorList>
    </citation>
    <scope>NUCLEOTIDE SEQUENCE [LARGE SCALE GENOMIC DNA]</scope>
</reference>
<dbReference type="AlphaFoldDB" id="A0AAX7VK25"/>
<keyword evidence="5 12" id="KW-0245">EGF-like domain</keyword>
<dbReference type="InterPro" id="IPR018097">
    <property type="entry name" value="EGF_Ca-bd_CS"/>
</dbReference>
<dbReference type="InterPro" id="IPR000742">
    <property type="entry name" value="EGF"/>
</dbReference>
<feature type="disulfide bond" evidence="12">
    <location>
        <begin position="350"/>
        <end position="360"/>
    </location>
</feature>
<dbReference type="FunFam" id="2.10.50.10:FF:000029">
    <property type="entry name" value="Signal peptide, CUB domain and EGF like domain containing 2"/>
    <property type="match status" value="1"/>
</dbReference>
<reference evidence="16" key="4">
    <citation type="submission" date="2025-09" db="UniProtKB">
        <authorList>
            <consortium name="Ensembl"/>
        </authorList>
    </citation>
    <scope>IDENTIFICATION</scope>
</reference>
<protein>
    <recommendedName>
        <fullName evidence="11">Signal peptide, CUB and EGF-like domain-containing protein 2</fullName>
    </recommendedName>
</protein>
<dbReference type="FunFam" id="2.10.25.10:FF:000032">
    <property type="entry name" value="signal peptide, CUB and EGF-like domain-containing protein 2 isoform X1"/>
    <property type="match status" value="1"/>
</dbReference>
<feature type="domain" description="EGF-like" evidence="15">
    <location>
        <begin position="111"/>
        <end position="147"/>
    </location>
</feature>
<comment type="caution">
    <text evidence="12">Lacks conserved residue(s) required for the propagation of feature annotation.</text>
</comment>
<dbReference type="Pfam" id="PF14670">
    <property type="entry name" value="FXa_inhibition"/>
    <property type="match status" value="3"/>
</dbReference>
<dbReference type="FunFam" id="2.10.25.10:FF:000199">
    <property type="entry name" value="signal peptide, CUB and EGF-like domain-containing protein 2 isoform X2"/>
    <property type="match status" value="1"/>
</dbReference>
<dbReference type="InterPro" id="IPR026823">
    <property type="entry name" value="cEGF"/>
</dbReference>
<dbReference type="Gene3D" id="2.10.50.10">
    <property type="entry name" value="Tumor Necrosis Factor Receptor, subunit A, domain 2"/>
    <property type="match status" value="3"/>
</dbReference>
<dbReference type="CDD" id="cd00054">
    <property type="entry name" value="EGF_CA"/>
    <property type="match status" value="3"/>
</dbReference>
<evidence type="ECO:0000256" key="3">
    <source>
        <dbReference type="ARBA" id="ARBA00022473"/>
    </source>
</evidence>
<evidence type="ECO:0000259" key="14">
    <source>
        <dbReference type="PROSITE" id="PS01180"/>
    </source>
</evidence>
<gene>
    <name evidence="16" type="primary">SCUBE2</name>
</gene>
<dbReference type="InterPro" id="IPR000859">
    <property type="entry name" value="CUB_dom"/>
</dbReference>
<evidence type="ECO:0000259" key="15">
    <source>
        <dbReference type="PROSITE" id="PS50026"/>
    </source>
</evidence>
<feature type="domain" description="EGF-like" evidence="15">
    <location>
        <begin position="305"/>
        <end position="345"/>
    </location>
</feature>
<feature type="signal peptide" evidence="13">
    <location>
        <begin position="1"/>
        <end position="24"/>
    </location>
</feature>
<dbReference type="SUPFAM" id="SSF57196">
    <property type="entry name" value="EGF/Laminin"/>
    <property type="match status" value="1"/>
</dbReference>
<dbReference type="GeneTree" id="ENSGT00940000153185"/>
<dbReference type="PROSITE" id="PS01186">
    <property type="entry name" value="EGF_2"/>
    <property type="match status" value="5"/>
</dbReference>
<evidence type="ECO:0000256" key="6">
    <source>
        <dbReference type="ARBA" id="ARBA00022729"/>
    </source>
</evidence>
<dbReference type="FunFam" id="2.10.25.10:FF:000028">
    <property type="entry name" value="Signal peptide, CUB domain and EGF-like domain-containing 2"/>
    <property type="match status" value="1"/>
</dbReference>
<feature type="chain" id="PRO_5044268259" description="Signal peptide, CUB and EGF-like domain-containing protein 2" evidence="13">
    <location>
        <begin position="25"/>
        <end position="913"/>
    </location>
</feature>
<feature type="domain" description="EGF-like" evidence="15">
    <location>
        <begin position="346"/>
        <end position="384"/>
    </location>
</feature>
<evidence type="ECO:0000313" key="17">
    <source>
        <dbReference type="Proteomes" id="UP000265100"/>
    </source>
</evidence>
<keyword evidence="9 12" id="KW-1015">Disulfide bond</keyword>
<dbReference type="FunFam" id="2.10.25.10:FF:000030">
    <property type="entry name" value="Signal peptide, CUB domain and EGF-like domain-containing 2"/>
    <property type="match status" value="1"/>
</dbReference>
<dbReference type="SUPFAM" id="SSF49854">
    <property type="entry name" value="Spermadhesin, CUB domain"/>
    <property type="match status" value="1"/>
</dbReference>
<accession>A0AAX7VK25</accession>
<dbReference type="GO" id="GO:0005509">
    <property type="term" value="F:calcium ion binding"/>
    <property type="evidence" value="ECO:0007669"/>
    <property type="project" value="InterPro"/>
</dbReference>
<evidence type="ECO:0000256" key="4">
    <source>
        <dbReference type="ARBA" id="ARBA00022525"/>
    </source>
</evidence>
<dbReference type="FunFam" id="2.10.50.10:FF:000002">
    <property type="entry name" value="signal peptide, CUB and EGF-like domain-containing protein 2 isoform X1"/>
    <property type="match status" value="1"/>
</dbReference>
<evidence type="ECO:0000256" key="2">
    <source>
        <dbReference type="ARBA" id="ARBA00004613"/>
    </source>
</evidence>
<dbReference type="InterPro" id="IPR052071">
    <property type="entry name" value="SCUB_EGF-like_domain"/>
</dbReference>
<dbReference type="SMART" id="SM00179">
    <property type="entry name" value="EGF_CA"/>
    <property type="match status" value="7"/>
</dbReference>
<dbReference type="PROSITE" id="PS00010">
    <property type="entry name" value="ASX_HYDROXYL"/>
    <property type="match status" value="5"/>
</dbReference>
<dbReference type="CDD" id="cd00041">
    <property type="entry name" value="CUB"/>
    <property type="match status" value="1"/>
</dbReference>
<keyword evidence="6 13" id="KW-0732">Signal</keyword>
<keyword evidence="17" id="KW-1185">Reference proteome</keyword>
<proteinExistence type="predicted"/>
<dbReference type="InterPro" id="IPR000152">
    <property type="entry name" value="EGF-type_Asp/Asn_hydroxyl_site"/>
</dbReference>
<keyword evidence="4" id="KW-0964">Secreted</keyword>
<dbReference type="SUPFAM" id="SSF57184">
    <property type="entry name" value="Growth factor receptor domain"/>
    <property type="match status" value="5"/>
</dbReference>
<dbReference type="Gene3D" id="2.60.120.290">
    <property type="entry name" value="Spermadhesin, CUB domain"/>
    <property type="match status" value="1"/>
</dbReference>
<evidence type="ECO:0000256" key="9">
    <source>
        <dbReference type="ARBA" id="ARBA00023157"/>
    </source>
</evidence>
<dbReference type="FunFam" id="2.10.25.10:FF:000256">
    <property type="entry name" value="Signal peptide, CUB domain and EGF like domain containing 2"/>
    <property type="match status" value="1"/>
</dbReference>
<evidence type="ECO:0000256" key="5">
    <source>
        <dbReference type="ARBA" id="ARBA00022536"/>
    </source>
</evidence>
<name>A0AAX7VK25_ASTCA</name>
<dbReference type="InterPro" id="IPR001881">
    <property type="entry name" value="EGF-like_Ca-bd_dom"/>
</dbReference>
<evidence type="ECO:0000256" key="13">
    <source>
        <dbReference type="SAM" id="SignalP"/>
    </source>
</evidence>
<dbReference type="PANTHER" id="PTHR24046">
    <property type="entry name" value="SIGNAL PEPTIDE, CUB AND EGF-LIKE DOMAIN-CONTAINING"/>
    <property type="match status" value="1"/>
</dbReference>
<keyword evidence="7" id="KW-0677">Repeat</keyword>
<sequence length="913" mass="101734">MGAVWAARDFCLFLLLLNSRQSAALPEFRDPCAEGSDGCHIDAICQTTQDSYKCTCKAGFKGDGKQCEDIDECDLEYNGGCVHECNNTPGNYRCTCYDGFHLAHDGHNCLDVDECQFNNGGCQHTCVNTMGSYECRCKEGFFLSDNQHTCIHRSVEGLNCMNKEHGCAHICKETSKGGVACECRPGFELAKNQRDCILTCNHGNGGCQHICEDTENGSICRCHSRYTLQPDRSSCVGKQADTESLDHNATSFTEVDKRVKRRLLMETCAVNNGGCDCTCKDTSTGVRCSCPAGFTLQPDGKTCKDIDECEVNNGGCDHSCKNTIGSFECNCRKGFKLLTDERSCQDIDECFFERTCDHTCVNSPGGFQCLCNKGYTMYGLAHCGDINECSVNNAGCEHGCENTVGGFECFCRPGYKLHWNKKDCIGRLAPPPSKPTLNCSKQEGGDRCFLTCQSQVHISSGELVEPDLCIEILLWKLLQYRVLFSAEGCDVNCARRRSEKRLRKTIRTLRKSINREQFHLHFAGADYNLSRSPSQLAELPGHCIAGQMLLGRKCVSCGVGTYYDGDQGRCLSCPAGTYQDEEGQMSCEVCPTPQGREVSKVVGARNISECGGQCSPGQHSHDGFIPCQLCPPGTYQPEVGRTSCFPCGGDLGTRRIGAVSFQECETKVQCSPGHYYNTSTHRCIRCPMGTYQGDFGQNYCVTCPGNTTTDYDGSTNIMQCKNRRCGGELGDFTGYLESPNYPGNYPANIECTWIINPPPKRRILIVVPEIYLPIEDECGDYLVMRKSALPNSVTTYETCQTYERPIAFTSRSKRLWIQFRSNEGNSGKGFQVPYVTYDEDYQELIEDIVRDGRLYASEHHQEILKDKKLMKALFDVLAHPQNFFNYTAQDSREMFPKSFIRFLRSKVLRFLRP</sequence>
<dbReference type="Pfam" id="PF07645">
    <property type="entry name" value="EGF_CA"/>
    <property type="match status" value="1"/>
</dbReference>
<dbReference type="FunFam" id="2.60.120.290:FF:000002">
    <property type="entry name" value="Signal peptide, CUB domain and EGF-like domain-containing 2"/>
    <property type="match status" value="1"/>
</dbReference>
<evidence type="ECO:0000256" key="12">
    <source>
        <dbReference type="PROSITE-ProRule" id="PRU00076"/>
    </source>
</evidence>
<dbReference type="PANTHER" id="PTHR24046:SF3">
    <property type="entry name" value="SIGNAL PEPTIDE, CUB AND EGF-LIKE DOMAIN-CONTAINING PROTEIN 2"/>
    <property type="match status" value="1"/>
</dbReference>
<comment type="subcellular location">
    <subcellularLocation>
        <location evidence="1">Cell surface</location>
    </subcellularLocation>
    <subcellularLocation>
        <location evidence="2">Secreted</location>
    </subcellularLocation>
</comment>
<dbReference type="InterPro" id="IPR011641">
    <property type="entry name" value="Tyr-kin_ephrin_A/B_rcpt-like"/>
</dbReference>
<dbReference type="SMART" id="SM00042">
    <property type="entry name" value="CUB"/>
    <property type="match status" value="1"/>
</dbReference>
<reference evidence="16 17" key="1">
    <citation type="submission" date="2018-05" db="EMBL/GenBank/DDBJ databases">
        <authorList>
            <person name="Datahose"/>
        </authorList>
    </citation>
    <scope>NUCLEOTIDE SEQUENCE</scope>
</reference>
<dbReference type="PROSITE" id="PS01187">
    <property type="entry name" value="EGF_CA"/>
    <property type="match status" value="3"/>
</dbReference>
<evidence type="ECO:0000256" key="8">
    <source>
        <dbReference type="ARBA" id="ARBA00022837"/>
    </source>
</evidence>
<dbReference type="Gene3D" id="2.10.25.10">
    <property type="entry name" value="Laminin"/>
    <property type="match status" value="9"/>
</dbReference>
<evidence type="ECO:0000256" key="7">
    <source>
        <dbReference type="ARBA" id="ARBA00022737"/>
    </source>
</evidence>
<organism evidence="16 17">
    <name type="scientific">Astatotilapia calliptera</name>
    <name type="common">Eastern happy</name>
    <name type="synonym">Chromis callipterus</name>
    <dbReference type="NCBI Taxonomy" id="8154"/>
    <lineage>
        <taxon>Eukaryota</taxon>
        <taxon>Metazoa</taxon>
        <taxon>Chordata</taxon>
        <taxon>Craniata</taxon>
        <taxon>Vertebrata</taxon>
        <taxon>Euteleostomi</taxon>
        <taxon>Actinopterygii</taxon>
        <taxon>Neopterygii</taxon>
        <taxon>Teleostei</taxon>
        <taxon>Neoteleostei</taxon>
        <taxon>Acanthomorphata</taxon>
        <taxon>Ovalentaria</taxon>
        <taxon>Cichlomorphae</taxon>
        <taxon>Cichliformes</taxon>
        <taxon>Cichlidae</taxon>
        <taxon>African cichlids</taxon>
        <taxon>Pseudocrenilabrinae</taxon>
        <taxon>Haplochromini</taxon>
        <taxon>Astatotilapia</taxon>
    </lineage>
</organism>
<dbReference type="FunFam" id="2.10.25.10:FF:000035">
    <property type="entry name" value="Signal peptide, CUB domain and EGF-like domain-containing 2"/>
    <property type="match status" value="1"/>
</dbReference>
<keyword evidence="10" id="KW-0325">Glycoprotein</keyword>
<dbReference type="Pfam" id="PF12662">
    <property type="entry name" value="cEGF"/>
    <property type="match status" value="2"/>
</dbReference>
<dbReference type="SMART" id="SM01411">
    <property type="entry name" value="Ephrin_rec_like"/>
    <property type="match status" value="3"/>
</dbReference>
<dbReference type="InterPro" id="IPR009030">
    <property type="entry name" value="Growth_fac_rcpt_cys_sf"/>
</dbReference>
<keyword evidence="8" id="KW-0106">Calcium</keyword>
<evidence type="ECO:0000256" key="11">
    <source>
        <dbReference type="ARBA" id="ARBA00067359"/>
    </source>
</evidence>
<dbReference type="GO" id="GO:0009986">
    <property type="term" value="C:cell surface"/>
    <property type="evidence" value="ECO:0007669"/>
    <property type="project" value="UniProtKB-SubCell"/>
</dbReference>
<dbReference type="GO" id="GO:0005615">
    <property type="term" value="C:extracellular space"/>
    <property type="evidence" value="ECO:0007669"/>
    <property type="project" value="TreeGrafter"/>
</dbReference>
<evidence type="ECO:0000313" key="16">
    <source>
        <dbReference type="Ensembl" id="ENSACLP00000081442.1"/>
    </source>
</evidence>
<dbReference type="SMART" id="SM00181">
    <property type="entry name" value="EGF"/>
    <property type="match status" value="10"/>
</dbReference>
<evidence type="ECO:0000256" key="10">
    <source>
        <dbReference type="ARBA" id="ARBA00023180"/>
    </source>
</evidence>
<evidence type="ECO:0000256" key="1">
    <source>
        <dbReference type="ARBA" id="ARBA00004241"/>
    </source>
</evidence>